<feature type="region of interest" description="Disordered" evidence="13">
    <location>
        <begin position="1096"/>
        <end position="1124"/>
    </location>
</feature>
<keyword evidence="5" id="KW-0597">Phosphoprotein</keyword>
<feature type="region of interest" description="Disordered" evidence="13">
    <location>
        <begin position="92"/>
        <end position="122"/>
    </location>
</feature>
<evidence type="ECO:0000256" key="6">
    <source>
        <dbReference type="ARBA" id="ARBA00022737"/>
    </source>
</evidence>
<reference evidence="17" key="1">
    <citation type="journal article" date="2013" name="Science">
        <title>Comparative analysis of bat genomes provides insight into the evolution of flight and immunity.</title>
        <authorList>
            <person name="Zhang G."/>
            <person name="Cowled C."/>
            <person name="Shi Z."/>
            <person name="Huang Z."/>
            <person name="Bishop-Lilly K.A."/>
            <person name="Fang X."/>
            <person name="Wynne J.W."/>
            <person name="Xiong Z."/>
            <person name="Baker M.L."/>
            <person name="Zhao W."/>
            <person name="Tachedjian M."/>
            <person name="Zhu Y."/>
            <person name="Zhou P."/>
            <person name="Jiang X."/>
            <person name="Ng J."/>
            <person name="Yang L."/>
            <person name="Wu L."/>
            <person name="Xiao J."/>
            <person name="Feng Y."/>
            <person name="Chen Y."/>
            <person name="Sun X."/>
            <person name="Zhang Y."/>
            <person name="Marsh G.A."/>
            <person name="Crameri G."/>
            <person name="Broder C.C."/>
            <person name="Frey K.G."/>
            <person name="Wang L.F."/>
            <person name="Wang J."/>
        </authorList>
    </citation>
    <scope>NUCLEOTIDE SEQUENCE [LARGE SCALE GENOMIC DNA]</scope>
</reference>
<evidence type="ECO:0000259" key="14">
    <source>
        <dbReference type="PROSITE" id="PS50188"/>
    </source>
</evidence>
<dbReference type="GO" id="GO:0031430">
    <property type="term" value="C:M band"/>
    <property type="evidence" value="ECO:0007669"/>
    <property type="project" value="UniProtKB-SubCell"/>
</dbReference>
<keyword evidence="4" id="KW-0963">Cytoplasm</keyword>
<feature type="region of interest" description="Disordered" evidence="13">
    <location>
        <begin position="460"/>
        <end position="481"/>
    </location>
</feature>
<feature type="domain" description="Fibronectin type-III" evidence="15">
    <location>
        <begin position="2429"/>
        <end position="2521"/>
    </location>
</feature>
<dbReference type="PANTHER" id="PTHR24099:SF7">
    <property type="entry name" value="CARDIOMYOPATHY-ASSOCIATED PROTEIN 5"/>
    <property type="match status" value="1"/>
</dbReference>
<feature type="region of interest" description="Disordered" evidence="13">
    <location>
        <begin position="1632"/>
        <end position="1670"/>
    </location>
</feature>
<dbReference type="Pfam" id="PF00041">
    <property type="entry name" value="fn3"/>
    <property type="match status" value="1"/>
</dbReference>
<dbReference type="InterPro" id="IPR013320">
    <property type="entry name" value="ConA-like_dom_sf"/>
</dbReference>
<evidence type="ECO:0000256" key="12">
    <source>
        <dbReference type="ARBA" id="ARBA00079016"/>
    </source>
</evidence>
<dbReference type="FunFam" id="2.60.40.10:FF:001611">
    <property type="entry name" value="cardiomyopathy-associated protein 5"/>
    <property type="match status" value="1"/>
</dbReference>
<feature type="compositionally biased region" description="Acidic residues" evidence="13">
    <location>
        <begin position="28"/>
        <end position="47"/>
    </location>
</feature>
<feature type="compositionally biased region" description="Basic and acidic residues" evidence="13">
    <location>
        <begin position="1632"/>
        <end position="1653"/>
    </location>
</feature>
<dbReference type="InterPro" id="IPR003877">
    <property type="entry name" value="SPRY_dom"/>
</dbReference>
<dbReference type="PROSITE" id="PS50853">
    <property type="entry name" value="FN3"/>
    <property type="match status" value="2"/>
</dbReference>
<accession>L5KLN9</accession>
<dbReference type="Gene3D" id="2.60.40.10">
    <property type="entry name" value="Immunoglobulins"/>
    <property type="match status" value="2"/>
</dbReference>
<feature type="compositionally biased region" description="Polar residues" evidence="13">
    <location>
        <begin position="723"/>
        <end position="741"/>
    </location>
</feature>
<comment type="subcellular location">
    <subcellularLocation>
        <location evidence="10">Cytoplasm</location>
        <location evidence="10">Myofibril</location>
        <location evidence="10">Sarcomere</location>
        <location evidence="10">M line</location>
    </subcellularLocation>
    <subcellularLocation>
        <location evidence="3">Cytoplasm</location>
        <location evidence="3">Perinuclear region</location>
    </subcellularLocation>
    <subcellularLocation>
        <location evidence="1">Nucleus</location>
    </subcellularLocation>
    <subcellularLocation>
        <location evidence="2">Sarcoplasmic reticulum</location>
    </subcellularLocation>
</comment>
<dbReference type="InterPro" id="IPR013783">
    <property type="entry name" value="Ig-like_fold"/>
</dbReference>
<proteinExistence type="predicted"/>
<keyword evidence="6" id="KW-0677">Repeat</keyword>
<feature type="region of interest" description="Disordered" evidence="13">
    <location>
        <begin position="992"/>
        <end position="1012"/>
    </location>
</feature>
<dbReference type="Pfam" id="PF00622">
    <property type="entry name" value="SPRY"/>
    <property type="match status" value="1"/>
</dbReference>
<dbReference type="InterPro" id="IPR001870">
    <property type="entry name" value="B30.2/SPRY"/>
</dbReference>
<evidence type="ECO:0000256" key="5">
    <source>
        <dbReference type="ARBA" id="ARBA00022553"/>
    </source>
</evidence>
<feature type="region of interest" description="Disordered" evidence="13">
    <location>
        <begin position="1527"/>
        <end position="1555"/>
    </location>
</feature>
<evidence type="ECO:0000256" key="4">
    <source>
        <dbReference type="ARBA" id="ARBA00022490"/>
    </source>
</evidence>
<evidence type="ECO:0000313" key="16">
    <source>
        <dbReference type="EMBL" id="ELK11473.1"/>
    </source>
</evidence>
<evidence type="ECO:0000256" key="9">
    <source>
        <dbReference type="ARBA" id="ARBA00023242"/>
    </source>
</evidence>
<feature type="region of interest" description="Disordered" evidence="13">
    <location>
        <begin position="316"/>
        <end position="447"/>
    </location>
</feature>
<evidence type="ECO:0000259" key="15">
    <source>
        <dbReference type="PROSITE" id="PS50853"/>
    </source>
</evidence>
<dbReference type="SMART" id="SM00060">
    <property type="entry name" value="FN3"/>
    <property type="match status" value="2"/>
</dbReference>
<dbReference type="SUPFAM" id="SSF57845">
    <property type="entry name" value="B-box zinc-binding domain"/>
    <property type="match status" value="1"/>
</dbReference>
<feature type="compositionally biased region" description="Basic and acidic residues" evidence="13">
    <location>
        <begin position="96"/>
        <end position="108"/>
    </location>
</feature>
<feature type="region of interest" description="Disordered" evidence="13">
    <location>
        <begin position="902"/>
        <end position="924"/>
    </location>
</feature>
<dbReference type="InterPro" id="IPR036116">
    <property type="entry name" value="FN3_sf"/>
</dbReference>
<feature type="domain" description="B30.2/SPRY" evidence="14">
    <location>
        <begin position="2503"/>
        <end position="2688"/>
    </location>
</feature>
<evidence type="ECO:0000313" key="17">
    <source>
        <dbReference type="Proteomes" id="UP000010552"/>
    </source>
</evidence>
<feature type="region of interest" description="Disordered" evidence="13">
    <location>
        <begin position="1827"/>
        <end position="1854"/>
    </location>
</feature>
<feature type="region of interest" description="Disordered" evidence="13">
    <location>
        <begin position="2096"/>
        <end position="2122"/>
    </location>
</feature>
<feature type="compositionally biased region" description="Low complexity" evidence="13">
    <location>
        <begin position="275"/>
        <end position="284"/>
    </location>
</feature>
<dbReference type="EMBL" id="KB030673">
    <property type="protein sequence ID" value="ELK11473.1"/>
    <property type="molecule type" value="Genomic_DNA"/>
</dbReference>
<name>L5KLN9_PTEAL</name>
<dbReference type="InterPro" id="IPR043136">
    <property type="entry name" value="B30.2/SPRY_sf"/>
</dbReference>
<dbReference type="GO" id="GO:0048471">
    <property type="term" value="C:perinuclear region of cytoplasm"/>
    <property type="evidence" value="ECO:0007669"/>
    <property type="project" value="UniProtKB-SubCell"/>
</dbReference>
<dbReference type="FunFam" id="2.60.120.920:FF:000038">
    <property type="entry name" value="cardiomyopathy-associated protein 5"/>
    <property type="match status" value="1"/>
</dbReference>
<dbReference type="Proteomes" id="UP000010552">
    <property type="component" value="Unassembled WGS sequence"/>
</dbReference>
<protein>
    <recommendedName>
        <fullName evidence="11">Cardiomyopathy-associated protein 5</fullName>
    </recommendedName>
    <alternativeName>
        <fullName evidence="12">Myospryn</fullName>
    </alternativeName>
</protein>
<feature type="region of interest" description="Disordered" evidence="13">
    <location>
        <begin position="493"/>
        <end position="514"/>
    </location>
</feature>
<evidence type="ECO:0000256" key="8">
    <source>
        <dbReference type="ARBA" id="ARBA00023054"/>
    </source>
</evidence>
<feature type="compositionally biased region" description="Acidic residues" evidence="13">
    <location>
        <begin position="1535"/>
        <end position="1547"/>
    </location>
</feature>
<feature type="domain" description="Fibronectin type-III" evidence="15">
    <location>
        <begin position="2327"/>
        <end position="2428"/>
    </location>
</feature>
<evidence type="ECO:0000256" key="7">
    <source>
        <dbReference type="ARBA" id="ARBA00022951"/>
    </source>
</evidence>
<dbReference type="STRING" id="9402.L5KLN9"/>
<feature type="compositionally biased region" description="Basic and acidic residues" evidence="13">
    <location>
        <begin position="1758"/>
        <end position="1772"/>
    </location>
</feature>
<dbReference type="InterPro" id="IPR050617">
    <property type="entry name" value="E3_ligase_FN3/SPRY"/>
</dbReference>
<feature type="compositionally biased region" description="Basic and acidic residues" evidence="13">
    <location>
        <begin position="812"/>
        <end position="836"/>
    </location>
</feature>
<dbReference type="FunCoup" id="L5KLN9">
    <property type="interactions" value="44"/>
</dbReference>
<keyword evidence="17" id="KW-1185">Reference proteome</keyword>
<feature type="region of interest" description="Disordered" evidence="13">
    <location>
        <begin position="1138"/>
        <end position="1173"/>
    </location>
</feature>
<dbReference type="GO" id="GO:0016529">
    <property type="term" value="C:sarcoplasmic reticulum"/>
    <property type="evidence" value="ECO:0007669"/>
    <property type="project" value="UniProtKB-SubCell"/>
</dbReference>
<evidence type="ECO:0000256" key="3">
    <source>
        <dbReference type="ARBA" id="ARBA00004556"/>
    </source>
</evidence>
<dbReference type="InParanoid" id="L5KLN9"/>
<dbReference type="PANTHER" id="PTHR24099">
    <property type="entry name" value="E3 UBIQUITIN-PROTEIN LIGASE TRIM36-RELATED"/>
    <property type="match status" value="1"/>
</dbReference>
<dbReference type="InterPro" id="IPR003961">
    <property type="entry name" value="FN3_dom"/>
</dbReference>
<keyword evidence="9" id="KW-0539">Nucleus</keyword>
<organism evidence="16 17">
    <name type="scientific">Pteropus alecto</name>
    <name type="common">Black flying fox</name>
    <dbReference type="NCBI Taxonomy" id="9402"/>
    <lineage>
        <taxon>Eukaryota</taxon>
        <taxon>Metazoa</taxon>
        <taxon>Chordata</taxon>
        <taxon>Craniata</taxon>
        <taxon>Vertebrata</taxon>
        <taxon>Euteleostomi</taxon>
        <taxon>Mammalia</taxon>
        <taxon>Eutheria</taxon>
        <taxon>Laurasiatheria</taxon>
        <taxon>Chiroptera</taxon>
        <taxon>Yinpterochiroptera</taxon>
        <taxon>Pteropodoidea</taxon>
        <taxon>Pteropodidae</taxon>
        <taxon>Pteropodinae</taxon>
        <taxon>Pteropus</taxon>
    </lineage>
</organism>
<dbReference type="CDD" id="cd00063">
    <property type="entry name" value="FN3"/>
    <property type="match status" value="2"/>
</dbReference>
<feature type="compositionally biased region" description="Polar residues" evidence="13">
    <location>
        <begin position="1096"/>
        <end position="1112"/>
    </location>
</feature>
<evidence type="ECO:0000256" key="11">
    <source>
        <dbReference type="ARBA" id="ARBA00072756"/>
    </source>
</evidence>
<gene>
    <name evidence="16" type="ORF">PAL_GLEAN10024935</name>
</gene>
<dbReference type="eggNOG" id="KOG2177">
    <property type="taxonomic scope" value="Eukaryota"/>
</dbReference>
<feature type="region of interest" description="Disordered" evidence="13">
    <location>
        <begin position="1"/>
        <end position="65"/>
    </location>
</feature>
<feature type="compositionally biased region" description="Basic and acidic residues" evidence="13">
    <location>
        <begin position="401"/>
        <end position="411"/>
    </location>
</feature>
<dbReference type="SUPFAM" id="SSF49899">
    <property type="entry name" value="Concanavalin A-like lectins/glucanases"/>
    <property type="match status" value="1"/>
</dbReference>
<feature type="region of interest" description="Disordered" evidence="13">
    <location>
        <begin position="271"/>
        <end position="304"/>
    </location>
</feature>
<feature type="compositionally biased region" description="Basic and acidic residues" evidence="13">
    <location>
        <begin position="1151"/>
        <end position="1171"/>
    </location>
</feature>
<feature type="compositionally biased region" description="Polar residues" evidence="13">
    <location>
        <begin position="1"/>
        <end position="10"/>
    </location>
</feature>
<dbReference type="Gene3D" id="3.30.160.60">
    <property type="entry name" value="Classic Zinc Finger"/>
    <property type="match status" value="1"/>
</dbReference>
<feature type="compositionally biased region" description="Basic and acidic residues" evidence="13">
    <location>
        <begin position="48"/>
        <end position="60"/>
    </location>
</feature>
<feature type="compositionally biased region" description="Basic and acidic residues" evidence="13">
    <location>
        <begin position="999"/>
        <end position="1008"/>
    </location>
</feature>
<feature type="region of interest" description="Disordered" evidence="13">
    <location>
        <begin position="1050"/>
        <end position="1080"/>
    </location>
</feature>
<feature type="region of interest" description="Disordered" evidence="13">
    <location>
        <begin position="711"/>
        <end position="885"/>
    </location>
</feature>
<sequence length="2692" mass="299823">MASSDSNHATEISLGSDGDEEATRGFETEEESEAEEDETAAESEEELDARLSDQDEEGKTKQKCIISDPSFSMVTVQREDSGITWETNSKGQLLKTQKEKSSTGDYDKMRKKKTTSNTPPITGAIYKEHKPLVLRPVYIGTVQYKIKMFNSVKEELIPLQFYGTLPKGYVIKEIRYRKGKDASISLEPDLGNRDSNIISKTDKLVTQSIEDDKVKKLPSPWGGTLSKGSKSLTSLFSREDQKKIYVDSPLKAASATKHADSSSINDTVELETQFSPSQSVPQQPGEEAKPSEMEPSSLRPDTSATVFSETAKEEFESDVQEAVTSEHDSSVSPPLVDDVKEEDVYSDHSISLEAEKDSLETDSPGLSASIQEDFGPEREELDLTSLERAEPVSEQLTPPHLDVKGEKKENVPEPSISLSEQLVLEEPVKEEMETSLPITATSEPEDFNSVEEEIIELDYPESPSVSEKPLPPHLAPEVGEEEETILPLLTASTPEHAALSEEEREENESVSTDSAFVSEYSVPQDMNQELEKQEVEAVFPSNSITEPSNITSHLLMEQEKPEKALHSDQAVKLPDVSTSFVDKQDLGIKQLSIMKENFPLEESKSLVIAESAGVKETQVKDTLISPKDENWMLEKPERDLASNHEESVRGSVLLASSASDDLMTGQLKAVLSDKDHTYEIGKQVLPHSAGESHLSLQKPESLVISSVPAGNVERNKAEEKQILSFTGSESSILEKSNTEFSMPSKGDHQEEIKLPSERILQKPVSGPSVEQVISESIPSPGKAAHFQVEDAEPALGNKKAAHGSMSLLPGEKPLEESKMVQSKVVDDANERGKPTSEVKIPTQIEPLSSTQENERPQPPESPEVTQKLPEQPKAAKPGLSEEKERKGILSFTSWVSSLFFGSSSPDSTVAEKEDVETQPSPSVEKAVTVIEPKGTAPADFNATEKPADHLVPEAKLITTEESRDTLVKSGEGQDFKEKPTLLSNVEVLKQPKPNFEVSSEDHGKKEILDSSEEMGLNLVTSVEGEDHLQSYSLMSEESIMEEAKNAVPLHVTDSKRAQKPEISPPSKWNISVLEQPRSDQKEKSLFSFDVVDKMSQQPKSASSSFTNKNITKASEKPESTILPVEEYKGSLIDLGEDRLNKEMPKPTSLKISEEEIKLRSVSPTEEKDNLETRSYSLAEKKVLAEKQETVAPLELRDNNEIGKAHITHGSSPIKLEESKAAAVLQQVYQNEDHKERHKIIKEEKGEEKAKQSHVFLEGEKQQEIQPYSVTIARSLPEESDVSLSHSLGETCPFSLTKTTSVTEKSEIIISETHPEIRETKTVATQPHLLEESEVLMEKTKTFFPGDLSYHDEIDNHSFPKEGNLVLEKSSRDLASQNEEKGLVTVSELSKGGSIDIAKGSMKQGSPSKESERILDHPLDETKILETPPYLLSSVKPQALVSEASPEISTVKKQISTMMKQELTPGRHTVHTIQTSKEQASETSKQSVLVSKHHLEAVEAAHINEPRSLSSNYAQFIASATTTNANKMVSTREVSEEPEDTYEKDEEFSMTSKPAGLSEDQKSAFNIISEGCEILNIHAPAFISSVDQEESEQMQDKLEYLEEKASLKTLPLHDDSEAVACHKTLASKLEDSDKKVTSLKESKQKETHETKEQLSTDSETGDLPFNQPTIPSEEDYFEKYTLIDYNISPDPEKQKAPQKLNVEVEFSKEIPEETISFPESSEESAIECEYDLVKLDESFYGLEKLSHRETPKSLVIQKSPDKDASKSANRDVGSKLPGMPLFDAEEEVLSRTQILPTTAKAINPELLEEPPALAFLYKDLYEEAVGEKKKEGETASEGDSVNSEASFPRRNSDTDDGTGIYFEKYILKDDILHDTSVTEKNQGQGLEEKPGVKDDLYQPIAAEGEIWGRFGTILGEKSLEEGQKATYGEGESVGHVETLDSVAIQSKVPITEEVRVVTQKITHAVPFEDTHHVLERVGETSNQSDEAANANPEVNLNVPVQVSFPEEEFASGATCVQETLQEVPSIMVPPEPSEDRLRNSPVQDEYEFAESLNYEMVTQDTLSEELYSESTPEFVLSQGKESSEHISENEFVNEVEQSMSAEQRELGRERTEEQLSSELVTEEEQKEVKKSQIDTYCYTCKSPISAADKIFGTHKDHEVSTLDTAISAVKVQLAEFLENLQEKSLRIEAFVSEIESFFNTIEENCSKNEKKLEEQNEEMMKKVLAQYDEKAQSFEEVKKKKMEFLHDQMVHFLQSMDTAKDTLETIVREAEELDETVFLTSFEEINERLLSAMESTASLEKMPAAFSLFEHYDDSSTRSGQTLKQVAVPQPPRLEPQEPNSATSTTIAVYWSMNKEDVIDSFQVYCMEEPQDDQELNDLVEEYRVTVKESYCIFEDLEPDRCYQVWVMAVNFTGCSLPSERAIFRTAPSTPVICAEDCTVCWNTATIRWRPANTEATETYTLEYCRQHSPEGEGLRSFSGIKGLQLKVNLQPNDNYFFYVRAINAFGTSEQSEAALISTRGTRFLLLRETAHPALQISSNGTVISFAERRRLTEIPSVLGEELPACGQHYWETTVTDCPAYRLGICSSSAVQAGALGQGETSWYMHCSEPQRYTFFYSGIVSDVHVTEHPARVGILLDYSHQRLLFINAESGQLLFIIRHRFNEGVHPAFALEKPGKCTLHLGIEPPESARHK</sequence>
<feature type="region of interest" description="Disordered" evidence="13">
    <location>
        <begin position="1749"/>
        <end position="1777"/>
    </location>
</feature>
<dbReference type="FunFam" id="2.60.40.10:FF:000985">
    <property type="entry name" value="Cardiomyopathy associated 5"/>
    <property type="match status" value="1"/>
</dbReference>
<keyword evidence="8" id="KW-0175">Coiled coil</keyword>
<evidence type="ECO:0000256" key="13">
    <source>
        <dbReference type="SAM" id="MobiDB-lite"/>
    </source>
</evidence>
<dbReference type="GO" id="GO:0005634">
    <property type="term" value="C:nucleus"/>
    <property type="evidence" value="ECO:0007669"/>
    <property type="project" value="UniProtKB-SubCell"/>
</dbReference>
<dbReference type="FunFam" id="3.30.160.60:FF:002044">
    <property type="entry name" value="Cardiomyopathy associated 5"/>
    <property type="match status" value="1"/>
</dbReference>
<dbReference type="SUPFAM" id="SSF49265">
    <property type="entry name" value="Fibronectin type III"/>
    <property type="match status" value="1"/>
</dbReference>
<dbReference type="Gene3D" id="2.60.120.920">
    <property type="match status" value="1"/>
</dbReference>
<evidence type="ECO:0000256" key="1">
    <source>
        <dbReference type="ARBA" id="ARBA00004123"/>
    </source>
</evidence>
<dbReference type="PROSITE" id="PS50188">
    <property type="entry name" value="B302_SPRY"/>
    <property type="match status" value="1"/>
</dbReference>
<evidence type="ECO:0000256" key="2">
    <source>
        <dbReference type="ARBA" id="ARBA00004369"/>
    </source>
</evidence>
<evidence type="ECO:0000256" key="10">
    <source>
        <dbReference type="ARBA" id="ARBA00037833"/>
    </source>
</evidence>
<feature type="compositionally biased region" description="Basic and acidic residues" evidence="13">
    <location>
        <begin position="745"/>
        <end position="760"/>
    </location>
</feature>
<feature type="compositionally biased region" description="Basic and acidic residues" evidence="13">
    <location>
        <begin position="2101"/>
        <end position="2112"/>
    </location>
</feature>
<keyword evidence="7" id="KW-0703">Sarcoplasmic reticulum</keyword>